<dbReference type="HOGENOM" id="CLU_3119685_0_0_5"/>
<dbReference type="AlphaFoldDB" id="B8IXC2"/>
<evidence type="ECO:0000313" key="1">
    <source>
        <dbReference type="EMBL" id="ACL63163.1"/>
    </source>
</evidence>
<dbReference type="RefSeq" id="WP_012631362.1">
    <property type="nucleotide sequence ID" value="NC_011887.1"/>
</dbReference>
<dbReference type="Proteomes" id="UP000008207">
    <property type="component" value="Plasmid pMNOD02"/>
</dbReference>
<dbReference type="EMBL" id="CP001351">
    <property type="protein sequence ID" value="ACL63163.1"/>
    <property type="molecule type" value="Genomic_DNA"/>
</dbReference>
<keyword evidence="1" id="KW-0614">Plasmid</keyword>
<keyword evidence="2" id="KW-1185">Reference proteome</keyword>
<geneLocation type="plasmid" evidence="1 2">
    <name>pMNOD02</name>
</geneLocation>
<accession>B8IXC2</accession>
<proteinExistence type="predicted"/>
<reference evidence="2" key="1">
    <citation type="submission" date="2009-01" db="EMBL/GenBank/DDBJ databases">
        <title>Complete sequence of plasmid 2 of Methylobacterium nodulans ORS 2060.</title>
        <authorList>
            <consortium name="US DOE Joint Genome Institute"/>
            <person name="Lucas S."/>
            <person name="Copeland A."/>
            <person name="Lapidus A."/>
            <person name="Glavina del Rio T."/>
            <person name="Dalin E."/>
            <person name="Tice H."/>
            <person name="Bruce D."/>
            <person name="Goodwin L."/>
            <person name="Pitluck S."/>
            <person name="Sims D."/>
            <person name="Brettin T."/>
            <person name="Detter J.C."/>
            <person name="Han C."/>
            <person name="Larimer F."/>
            <person name="Land M."/>
            <person name="Hauser L."/>
            <person name="Kyrpides N."/>
            <person name="Ivanova N."/>
            <person name="Marx C.J."/>
            <person name="Richardson P."/>
        </authorList>
    </citation>
    <scope>NUCLEOTIDE SEQUENCE [LARGE SCALE GENOMIC DNA]</scope>
    <source>
        <strain evidence="2">LMG 21967 / CNCM I-2342 / ORS 2060</strain>
        <plasmid evidence="2">Plasmid pMNOD02</plasmid>
    </source>
</reference>
<protein>
    <submittedName>
        <fullName evidence="1">Uncharacterized protein</fullName>
    </submittedName>
</protein>
<sequence length="50" mass="5573">MDAEAGDLIDRIYEAAVLPEFWPNVLSDLARFGEGDAPFSSRRRGTIFVT</sequence>
<evidence type="ECO:0000313" key="2">
    <source>
        <dbReference type="Proteomes" id="UP000008207"/>
    </source>
</evidence>
<organism evidence="1 2">
    <name type="scientific">Methylobacterium nodulans (strain LMG 21967 / CNCM I-2342 / ORS 2060)</name>
    <dbReference type="NCBI Taxonomy" id="460265"/>
    <lineage>
        <taxon>Bacteria</taxon>
        <taxon>Pseudomonadati</taxon>
        <taxon>Pseudomonadota</taxon>
        <taxon>Alphaproteobacteria</taxon>
        <taxon>Hyphomicrobiales</taxon>
        <taxon>Methylobacteriaceae</taxon>
        <taxon>Methylobacterium</taxon>
    </lineage>
</organism>
<gene>
    <name evidence="1" type="ordered locus">Mnod_8188</name>
</gene>
<dbReference type="KEGG" id="mno:Mnod_8188"/>
<name>B8IXC2_METNO</name>
<dbReference type="OrthoDB" id="6697591at2"/>